<dbReference type="GO" id="GO:1902936">
    <property type="term" value="F:phosphatidylinositol bisphosphate binding"/>
    <property type="evidence" value="ECO:0007669"/>
    <property type="project" value="TreeGrafter"/>
</dbReference>
<dbReference type="CDD" id="cd00170">
    <property type="entry name" value="SEC14"/>
    <property type="match status" value="1"/>
</dbReference>
<organism evidence="2 3">
    <name type="scientific">Pararge aegeria aegeria</name>
    <dbReference type="NCBI Taxonomy" id="348720"/>
    <lineage>
        <taxon>Eukaryota</taxon>
        <taxon>Metazoa</taxon>
        <taxon>Ecdysozoa</taxon>
        <taxon>Arthropoda</taxon>
        <taxon>Hexapoda</taxon>
        <taxon>Insecta</taxon>
        <taxon>Pterygota</taxon>
        <taxon>Neoptera</taxon>
        <taxon>Endopterygota</taxon>
        <taxon>Lepidoptera</taxon>
        <taxon>Glossata</taxon>
        <taxon>Ditrysia</taxon>
        <taxon>Papilionoidea</taxon>
        <taxon>Nymphalidae</taxon>
        <taxon>Satyrinae</taxon>
        <taxon>Satyrini</taxon>
        <taxon>Parargina</taxon>
        <taxon>Pararge</taxon>
    </lineage>
</organism>
<dbReference type="Pfam" id="PF00650">
    <property type="entry name" value="CRAL_TRIO"/>
    <property type="match status" value="1"/>
</dbReference>
<proteinExistence type="predicted"/>
<dbReference type="InterPro" id="IPR001251">
    <property type="entry name" value="CRAL-TRIO_dom"/>
</dbReference>
<sequence>MASINVDQILEYNSGTLHFLRKQYDLDTPDRLEEAIAILQDWLSKQDHIVRKIYSKDYLERTIILSKGSVERAKMKLDKIATYRTLLPHFFEPIPNAAKLPVLDMIPIGFLPKMTKDHYRVFWVKNNANKYDSSDISEFYRILVMLCEYLQSHDYCNGILTVFDYRGTNIFEMVKCLNVTEMHQILKIIMDGFGMRIKGIHFISTSKAIETFITLFKQVLSAKVAERIQVHQNIDSLYDYIPKEIMPRDYGGQEKTVSELSRDMSAVLSTENNLKYFKEMQCACTNENYRREDKFNDQYMGTPGSFRKLAVD</sequence>
<keyword evidence="3" id="KW-1185">Reference proteome</keyword>
<dbReference type="PRINTS" id="PR00180">
    <property type="entry name" value="CRETINALDHBP"/>
</dbReference>
<evidence type="ECO:0000259" key="1">
    <source>
        <dbReference type="PROSITE" id="PS50191"/>
    </source>
</evidence>
<dbReference type="PROSITE" id="PS50191">
    <property type="entry name" value="CRAL_TRIO"/>
    <property type="match status" value="1"/>
</dbReference>
<evidence type="ECO:0000313" key="2">
    <source>
        <dbReference type="EMBL" id="CAH2238875.1"/>
    </source>
</evidence>
<dbReference type="InterPro" id="IPR036865">
    <property type="entry name" value="CRAL-TRIO_dom_sf"/>
</dbReference>
<protein>
    <submittedName>
        <fullName evidence="2">Jg13685 protein</fullName>
    </submittedName>
</protein>
<dbReference type="Gene3D" id="3.40.525.10">
    <property type="entry name" value="CRAL-TRIO lipid binding domain"/>
    <property type="match status" value="1"/>
</dbReference>
<dbReference type="GO" id="GO:0016020">
    <property type="term" value="C:membrane"/>
    <property type="evidence" value="ECO:0007669"/>
    <property type="project" value="TreeGrafter"/>
</dbReference>
<dbReference type="InterPro" id="IPR036273">
    <property type="entry name" value="CRAL/TRIO_N_dom_sf"/>
</dbReference>
<dbReference type="EMBL" id="CAKXAJ010025409">
    <property type="protein sequence ID" value="CAH2238875.1"/>
    <property type="molecule type" value="Genomic_DNA"/>
</dbReference>
<dbReference type="Proteomes" id="UP000838756">
    <property type="component" value="Unassembled WGS sequence"/>
</dbReference>
<dbReference type="SUPFAM" id="SSF52087">
    <property type="entry name" value="CRAL/TRIO domain"/>
    <property type="match status" value="1"/>
</dbReference>
<feature type="domain" description="CRAL-TRIO" evidence="1">
    <location>
        <begin position="98"/>
        <end position="258"/>
    </location>
</feature>
<dbReference type="SUPFAM" id="SSF46938">
    <property type="entry name" value="CRAL/TRIO N-terminal domain"/>
    <property type="match status" value="1"/>
</dbReference>
<comment type="caution">
    <text evidence="2">The sequence shown here is derived from an EMBL/GenBank/DDBJ whole genome shotgun (WGS) entry which is preliminary data.</text>
</comment>
<dbReference type="PANTHER" id="PTHR10174">
    <property type="entry name" value="ALPHA-TOCOPHEROL TRANSFER PROTEIN-RELATED"/>
    <property type="match status" value="1"/>
</dbReference>
<name>A0A8S4RQ16_9NEOP</name>
<dbReference type="PANTHER" id="PTHR10174:SF222">
    <property type="entry name" value="GH10083P-RELATED"/>
    <property type="match status" value="1"/>
</dbReference>
<evidence type="ECO:0000313" key="3">
    <source>
        <dbReference type="Proteomes" id="UP000838756"/>
    </source>
</evidence>
<dbReference type="AlphaFoldDB" id="A0A8S4RQ16"/>
<dbReference type="SMART" id="SM00516">
    <property type="entry name" value="SEC14"/>
    <property type="match status" value="1"/>
</dbReference>
<accession>A0A8S4RQ16</accession>
<reference evidence="2" key="1">
    <citation type="submission" date="2022-03" db="EMBL/GenBank/DDBJ databases">
        <authorList>
            <person name="Lindestad O."/>
        </authorList>
    </citation>
    <scope>NUCLEOTIDE SEQUENCE</scope>
</reference>
<gene>
    <name evidence="2" type="primary">jg13685</name>
    <name evidence="2" type="ORF">PAEG_LOCUS15901</name>
</gene>
<dbReference type="OrthoDB" id="7422178at2759"/>